<dbReference type="Pfam" id="PF12734">
    <property type="entry name" value="CYSTM"/>
    <property type="match status" value="1"/>
</dbReference>
<evidence type="ECO:0000256" key="4">
    <source>
        <dbReference type="SAM" id="MobiDB-lite"/>
    </source>
</evidence>
<organism evidence="6 7">
    <name type="scientific">Microthlaspi erraticum</name>
    <dbReference type="NCBI Taxonomy" id="1685480"/>
    <lineage>
        <taxon>Eukaryota</taxon>
        <taxon>Viridiplantae</taxon>
        <taxon>Streptophyta</taxon>
        <taxon>Embryophyta</taxon>
        <taxon>Tracheophyta</taxon>
        <taxon>Spermatophyta</taxon>
        <taxon>Magnoliopsida</taxon>
        <taxon>eudicotyledons</taxon>
        <taxon>Gunneridae</taxon>
        <taxon>Pentapetalae</taxon>
        <taxon>rosids</taxon>
        <taxon>malvids</taxon>
        <taxon>Brassicales</taxon>
        <taxon>Brassicaceae</taxon>
        <taxon>Coluteocarpeae</taxon>
        <taxon>Microthlaspi</taxon>
    </lineage>
</organism>
<evidence type="ECO:0000313" key="7">
    <source>
        <dbReference type="Proteomes" id="UP000467841"/>
    </source>
</evidence>
<comment type="subcellular location">
    <subcellularLocation>
        <location evidence="1">Membrane</location>
    </subcellularLocation>
</comment>
<accession>A0A6D2JKC1</accession>
<keyword evidence="7" id="KW-1185">Reference proteome</keyword>
<dbReference type="EMBL" id="CACVBM020001181">
    <property type="protein sequence ID" value="CAA7037756.1"/>
    <property type="molecule type" value="Genomic_DNA"/>
</dbReference>
<evidence type="ECO:0000256" key="3">
    <source>
        <dbReference type="ARBA" id="ARBA00023136"/>
    </source>
</evidence>
<comment type="caution">
    <text evidence="6">The sequence shown here is derived from an EMBL/GenBank/DDBJ whole genome shotgun (WGS) entry which is preliminary data.</text>
</comment>
<sequence length="85" mass="9125">MSDPKYAYPYPAPGNYPQGPPPPVGVPPQYYPQPPVGVPPQYYPPPPPPAPPQRKPGFLEGLLAALCCCCLVDECCCDPTIICID</sequence>
<name>A0A6D2JKC1_9BRAS</name>
<dbReference type="InterPro" id="IPR028144">
    <property type="entry name" value="CYSTM_dom"/>
</dbReference>
<keyword evidence="3" id="KW-0472">Membrane</keyword>
<evidence type="ECO:0000256" key="2">
    <source>
        <dbReference type="ARBA" id="ARBA00009444"/>
    </source>
</evidence>
<feature type="domain" description="Cysteine-rich transmembrane" evidence="5">
    <location>
        <begin position="30"/>
        <end position="76"/>
    </location>
</feature>
<dbReference type="GO" id="GO:0016020">
    <property type="term" value="C:membrane"/>
    <property type="evidence" value="ECO:0007669"/>
    <property type="project" value="UniProtKB-SubCell"/>
</dbReference>
<evidence type="ECO:0000256" key="1">
    <source>
        <dbReference type="ARBA" id="ARBA00004370"/>
    </source>
</evidence>
<comment type="similarity">
    <text evidence="2">Belongs to the CYSTM1 family.</text>
</comment>
<protein>
    <recommendedName>
        <fullName evidence="5">Cysteine-rich transmembrane domain-containing protein</fullName>
    </recommendedName>
</protein>
<feature type="region of interest" description="Disordered" evidence="4">
    <location>
        <begin position="19"/>
        <end position="51"/>
    </location>
</feature>
<evidence type="ECO:0000259" key="5">
    <source>
        <dbReference type="Pfam" id="PF12734"/>
    </source>
</evidence>
<dbReference type="Proteomes" id="UP000467841">
    <property type="component" value="Unassembled WGS sequence"/>
</dbReference>
<evidence type="ECO:0000313" key="6">
    <source>
        <dbReference type="EMBL" id="CAA7037756.1"/>
    </source>
</evidence>
<reference evidence="6" key="1">
    <citation type="submission" date="2020-01" db="EMBL/GenBank/DDBJ databases">
        <authorList>
            <person name="Mishra B."/>
        </authorList>
    </citation>
    <scope>NUCLEOTIDE SEQUENCE [LARGE SCALE GENOMIC DNA]</scope>
</reference>
<proteinExistence type="inferred from homology"/>
<gene>
    <name evidence="6" type="ORF">MERR_LOCUS24991</name>
</gene>
<dbReference type="AlphaFoldDB" id="A0A6D2JKC1"/>